<dbReference type="Proteomes" id="UP001054902">
    <property type="component" value="Unassembled WGS sequence"/>
</dbReference>
<dbReference type="GO" id="GO:0032259">
    <property type="term" value="P:methylation"/>
    <property type="evidence" value="ECO:0007669"/>
    <property type="project" value="UniProtKB-KW"/>
</dbReference>
<dbReference type="InterPro" id="IPR015353">
    <property type="entry name" value="Rubisco_LSMT_subst-bd"/>
</dbReference>
<organism evidence="6 7">
    <name type="scientific">Chaetoceros tenuissimus</name>
    <dbReference type="NCBI Taxonomy" id="426638"/>
    <lineage>
        <taxon>Eukaryota</taxon>
        <taxon>Sar</taxon>
        <taxon>Stramenopiles</taxon>
        <taxon>Ochrophyta</taxon>
        <taxon>Bacillariophyta</taxon>
        <taxon>Coscinodiscophyceae</taxon>
        <taxon>Chaetocerotophycidae</taxon>
        <taxon>Chaetocerotales</taxon>
        <taxon>Chaetocerotaceae</taxon>
        <taxon>Chaetoceros</taxon>
    </lineage>
</organism>
<dbReference type="EMBL" id="BLLK01000022">
    <property type="protein sequence ID" value="GFH46806.1"/>
    <property type="molecule type" value="Genomic_DNA"/>
</dbReference>
<dbReference type="InterPro" id="IPR050600">
    <property type="entry name" value="SETD3_SETD6_MTase"/>
</dbReference>
<reference evidence="6 7" key="1">
    <citation type="journal article" date="2021" name="Sci. Rep.">
        <title>The genome of the diatom Chaetoceros tenuissimus carries an ancient integrated fragment of an extant virus.</title>
        <authorList>
            <person name="Hongo Y."/>
            <person name="Kimura K."/>
            <person name="Takaki Y."/>
            <person name="Yoshida Y."/>
            <person name="Baba S."/>
            <person name="Kobayashi G."/>
            <person name="Nagasaki K."/>
            <person name="Hano T."/>
            <person name="Tomaru Y."/>
        </authorList>
    </citation>
    <scope>NUCLEOTIDE SEQUENCE [LARGE SCALE GENOMIC DNA]</scope>
    <source>
        <strain evidence="6 7">NIES-3715</strain>
    </source>
</reference>
<accession>A0AAD3CKZ1</accession>
<dbReference type="GO" id="GO:0016279">
    <property type="term" value="F:protein-lysine N-methyltransferase activity"/>
    <property type="evidence" value="ECO:0007669"/>
    <property type="project" value="TreeGrafter"/>
</dbReference>
<dbReference type="Pfam" id="PF09273">
    <property type="entry name" value="Rubis-subs-bind"/>
    <property type="match status" value="1"/>
</dbReference>
<protein>
    <recommendedName>
        <fullName evidence="5">Rubisco LSMT substrate-binding domain-containing protein</fullName>
    </recommendedName>
</protein>
<evidence type="ECO:0000259" key="5">
    <source>
        <dbReference type="Pfam" id="PF09273"/>
    </source>
</evidence>
<dbReference type="AlphaFoldDB" id="A0AAD3CKZ1"/>
<dbReference type="Gene3D" id="3.90.1410.10">
    <property type="entry name" value="set domain protein methyltransferase, domain 1"/>
    <property type="match status" value="1"/>
</dbReference>
<keyword evidence="4" id="KW-0732">Signal</keyword>
<keyword evidence="2" id="KW-0808">Transferase</keyword>
<evidence type="ECO:0000256" key="4">
    <source>
        <dbReference type="SAM" id="SignalP"/>
    </source>
</evidence>
<sequence>MKSFALSLILLLLQGNGIDAFVSPSPRTQYAVQSKFHYELSAKKGFSSTDDVSASDTKQRQAAIDALQDWAKNSGILRKDVDVASGEPIIGGGLGLLTSTNVEPNSVLLQVPTHLTFATSTSKLEKNPIVEDLFEDPKAYINAPWWAKLSIDLIVCKHVNSNRESPNGDKVDMTPWIESLPSTFYTPIRWNEAQLDALQYTPLTSMVKAQENLTKKIFDQLSKAVSPSSPLSKALTYDAFLWGCDCARSRAFSGAYGGSAFDPKPYAFTLLLVAAYVGAGLGSLEQASNGAGLVLCGSILKDFVFPKLFQSKKYIICPFIDMANHKGVGEDANVAFEYFADGFSVSTRSDVNLEKKQEVFITYGPRSNDALLQYYGFVEPGNAHDVYIMPPLREWDIDALEKACGRTFQPGRLQKLENAGLLGGTSLGKDDDDDNIEEGVANRGRGVVVTRAGGIDPAIITALRALVSTAEEWEAAGEAVGNFVTENSGGKENERIARLAAQKAIELELENKETTLEEDESTWSKRNILGLSEEECLALAFRIEKKKLLKETAFALSLK</sequence>
<feature type="chain" id="PRO_5041934681" description="Rubisco LSMT substrate-binding domain-containing protein" evidence="4">
    <location>
        <begin position="21"/>
        <end position="559"/>
    </location>
</feature>
<evidence type="ECO:0000256" key="2">
    <source>
        <dbReference type="ARBA" id="ARBA00022679"/>
    </source>
</evidence>
<evidence type="ECO:0000313" key="6">
    <source>
        <dbReference type="EMBL" id="GFH46806.1"/>
    </source>
</evidence>
<dbReference type="PANTHER" id="PTHR13271">
    <property type="entry name" value="UNCHARACTERIZED PUTATIVE METHYLTRANSFERASE"/>
    <property type="match status" value="1"/>
</dbReference>
<dbReference type="CDD" id="cd10527">
    <property type="entry name" value="SET_LSMT"/>
    <property type="match status" value="1"/>
</dbReference>
<dbReference type="InterPro" id="IPR046341">
    <property type="entry name" value="SET_dom_sf"/>
</dbReference>
<dbReference type="PANTHER" id="PTHR13271:SF137">
    <property type="entry name" value="SET DOMAIN-CONTAINING PROTEIN"/>
    <property type="match status" value="1"/>
</dbReference>
<keyword evidence="1" id="KW-0489">Methyltransferase</keyword>
<dbReference type="Gene3D" id="3.90.1420.10">
    <property type="entry name" value="Rubisco LSMT, substrate-binding domain"/>
    <property type="match status" value="1"/>
</dbReference>
<keyword evidence="7" id="KW-1185">Reference proteome</keyword>
<proteinExistence type="predicted"/>
<name>A0AAD3CKZ1_9STRA</name>
<feature type="domain" description="Rubisco LSMT substrate-binding" evidence="5">
    <location>
        <begin position="452"/>
        <end position="549"/>
    </location>
</feature>
<feature type="signal peptide" evidence="4">
    <location>
        <begin position="1"/>
        <end position="20"/>
    </location>
</feature>
<evidence type="ECO:0000256" key="1">
    <source>
        <dbReference type="ARBA" id="ARBA00022603"/>
    </source>
</evidence>
<evidence type="ECO:0000256" key="3">
    <source>
        <dbReference type="ARBA" id="ARBA00022691"/>
    </source>
</evidence>
<dbReference type="InterPro" id="IPR036464">
    <property type="entry name" value="Rubisco_LSMT_subst-bd_sf"/>
</dbReference>
<comment type="caution">
    <text evidence="6">The sequence shown here is derived from an EMBL/GenBank/DDBJ whole genome shotgun (WGS) entry which is preliminary data.</text>
</comment>
<dbReference type="SUPFAM" id="SSF82199">
    <property type="entry name" value="SET domain"/>
    <property type="match status" value="1"/>
</dbReference>
<dbReference type="SUPFAM" id="SSF81822">
    <property type="entry name" value="RuBisCo LSMT C-terminal, substrate-binding domain"/>
    <property type="match status" value="1"/>
</dbReference>
<evidence type="ECO:0000313" key="7">
    <source>
        <dbReference type="Proteomes" id="UP001054902"/>
    </source>
</evidence>
<keyword evidence="3" id="KW-0949">S-adenosyl-L-methionine</keyword>
<gene>
    <name evidence="6" type="ORF">CTEN210_03280</name>
</gene>